<keyword evidence="5" id="KW-0788">Thiol protease</keyword>
<organism evidence="8 9">
    <name type="scientific">Hallella multisaccharivorax DSM 17128</name>
    <dbReference type="NCBI Taxonomy" id="688246"/>
    <lineage>
        <taxon>Bacteria</taxon>
        <taxon>Pseudomonadati</taxon>
        <taxon>Bacteroidota</taxon>
        <taxon>Bacteroidia</taxon>
        <taxon>Bacteroidales</taxon>
        <taxon>Prevotellaceae</taxon>
        <taxon>Hallella</taxon>
    </lineage>
</organism>
<keyword evidence="9" id="KW-1185">Reference proteome</keyword>
<evidence type="ECO:0000259" key="7">
    <source>
        <dbReference type="Pfam" id="PF13734"/>
    </source>
</evidence>
<evidence type="ECO:0000313" key="9">
    <source>
        <dbReference type="Proteomes" id="UP000002772"/>
    </source>
</evidence>
<dbReference type="Pfam" id="PF13734">
    <property type="entry name" value="Inhibitor_I69"/>
    <property type="match status" value="1"/>
</dbReference>
<gene>
    <name evidence="8" type="ORF">Premu_2376</name>
</gene>
<dbReference type="eggNOG" id="ENOG50331I2">
    <property type="taxonomic scope" value="Bacteria"/>
</dbReference>
<proteinExistence type="inferred from homology"/>
<dbReference type="SUPFAM" id="SSF54001">
    <property type="entry name" value="Cysteine proteinases"/>
    <property type="match status" value="1"/>
</dbReference>
<evidence type="ECO:0000256" key="5">
    <source>
        <dbReference type="ARBA" id="ARBA00022807"/>
    </source>
</evidence>
<dbReference type="Gene3D" id="3.90.70.50">
    <property type="entry name" value="Peptidase C10, streptopain"/>
    <property type="match status" value="1"/>
</dbReference>
<evidence type="ECO:0000256" key="1">
    <source>
        <dbReference type="ARBA" id="ARBA00009693"/>
    </source>
</evidence>
<evidence type="ECO:0000256" key="6">
    <source>
        <dbReference type="SAM" id="SignalP"/>
    </source>
</evidence>
<dbReference type="InterPro" id="IPR038765">
    <property type="entry name" value="Papain-like_cys_pep_sf"/>
</dbReference>
<evidence type="ECO:0000256" key="4">
    <source>
        <dbReference type="ARBA" id="ARBA00022801"/>
    </source>
</evidence>
<keyword evidence="2" id="KW-0645">Protease</keyword>
<comment type="similarity">
    <text evidence="1">Belongs to the peptidase C10 family.</text>
</comment>
<dbReference type="InterPro" id="IPR000200">
    <property type="entry name" value="Peptidase_C10"/>
</dbReference>
<name>F8N9T8_9BACT</name>
<evidence type="ECO:0000256" key="3">
    <source>
        <dbReference type="ARBA" id="ARBA00022729"/>
    </source>
</evidence>
<evidence type="ECO:0000256" key="2">
    <source>
        <dbReference type="ARBA" id="ARBA00022670"/>
    </source>
</evidence>
<evidence type="ECO:0000313" key="8">
    <source>
        <dbReference type="EMBL" id="EGN57755.1"/>
    </source>
</evidence>
<dbReference type="InterPro" id="IPR025896">
    <property type="entry name" value="Spi_Prtas-inh"/>
</dbReference>
<dbReference type="AlphaFoldDB" id="F8N9T8"/>
<dbReference type="InterPro" id="IPR044934">
    <property type="entry name" value="Streptopain_sf"/>
</dbReference>
<dbReference type="GO" id="GO:0008234">
    <property type="term" value="F:cysteine-type peptidase activity"/>
    <property type="evidence" value="ECO:0007669"/>
    <property type="project" value="UniProtKB-KW"/>
</dbReference>
<dbReference type="Pfam" id="PF01640">
    <property type="entry name" value="Peptidase_C10"/>
    <property type="match status" value="1"/>
</dbReference>
<dbReference type="GO" id="GO:0006508">
    <property type="term" value="P:proteolysis"/>
    <property type="evidence" value="ECO:0007669"/>
    <property type="project" value="UniProtKB-KW"/>
</dbReference>
<feature type="signal peptide" evidence="6">
    <location>
        <begin position="1"/>
        <end position="16"/>
    </location>
</feature>
<reference evidence="9" key="1">
    <citation type="journal article" date="2011" name="Stand. Genomic Sci.">
        <title>Non-contiguous finished genome sequence of the opportunistic oral pathogen Prevotella multisaccharivorax type strain (PPPA20).</title>
        <authorList>
            <person name="Pati A."/>
            <person name="Gronow S."/>
            <person name="Lu M."/>
            <person name="Lapidus A."/>
            <person name="Nolan M."/>
            <person name="Lucas S."/>
            <person name="Hammon N."/>
            <person name="Deshpande S."/>
            <person name="Cheng J.F."/>
            <person name="Tapia R."/>
            <person name="Han C."/>
            <person name="Goodwin L."/>
            <person name="Pitluck S."/>
            <person name="Liolios K."/>
            <person name="Pagani I."/>
            <person name="Mavromatis K."/>
            <person name="Mikhailova N."/>
            <person name="Huntemann M."/>
            <person name="Chen A."/>
            <person name="Palaniappan K."/>
            <person name="Land M."/>
            <person name="Hauser L."/>
            <person name="Detter J.C."/>
            <person name="Brambilla E.M."/>
            <person name="Rohde M."/>
            <person name="Goker M."/>
            <person name="Woyke T."/>
            <person name="Bristow J."/>
            <person name="Eisen J.A."/>
            <person name="Markowitz V."/>
            <person name="Hugenholtz P."/>
            <person name="Kyrpides N.C."/>
            <person name="Klenk H.P."/>
            <person name="Ivanova N."/>
        </authorList>
    </citation>
    <scope>NUCLEOTIDE SEQUENCE [LARGE SCALE GENOMIC DNA]</scope>
    <source>
        <strain evidence="9">DSM 17128</strain>
    </source>
</reference>
<dbReference type="STRING" id="688246.Premu_2376"/>
<dbReference type="OrthoDB" id="2235251at2"/>
<accession>F8N9T8</accession>
<feature type="chain" id="PRO_5003381011" description="Spi protease inhibitor domain-containing protein" evidence="6">
    <location>
        <begin position="17"/>
        <end position="464"/>
    </location>
</feature>
<dbReference type="EMBL" id="GL945017">
    <property type="protein sequence ID" value="EGN57755.1"/>
    <property type="molecule type" value="Genomic_DNA"/>
</dbReference>
<dbReference type="PROSITE" id="PS51257">
    <property type="entry name" value="PROKAR_LIPOPROTEIN"/>
    <property type="match status" value="1"/>
</dbReference>
<sequence>MKKLLFLLPLALLVFACSDDKEYVNSNQTVDLSPAEYISLAFDQTSTDIGEDKAVELVNDFSKGISTQALSVPPGHIVNKYYINNNYCLTRSYSKAENRIPIYVVSLSNNTNSGFSVVSGDARNPCVLMYSEQGNINDTTKNEGAKYMLKEAELSLQRRLCEYKNISDSLRERTIEKIRKQLKVDKVDFEQIKNRIRIIGGTRASGIENPTEGRLWKEVKPLISTKWNQNSPYNDSLEATKSPDSENIFYYGGRNAVGCTGTAVSQIVALYQTIPSAYGVSFNWEEIKANPKITTYYSSEDVKKQVANLCKFVAIGIGTKWSDGGEGGANMKNSYNFLNNNGITFDTGDKYEGFDMNAVRIVESLDLGYPVFVTGQAEAGTRSSSSNSEGHCWILDGCQMRTRPAMTRAVVKANDVYVHANFGWGGDEDGYYLVDRNTTNLTFETFYNGKYNQNLRLFTRVRKK</sequence>
<feature type="domain" description="Spi protease inhibitor" evidence="7">
    <location>
        <begin position="50"/>
        <end position="153"/>
    </location>
</feature>
<dbReference type="Proteomes" id="UP000002772">
    <property type="component" value="Unassembled WGS sequence"/>
</dbReference>
<protein>
    <recommendedName>
        <fullName evidence="7">Spi protease inhibitor domain-containing protein</fullName>
    </recommendedName>
</protein>
<dbReference type="RefSeq" id="WP_007575531.1">
    <property type="nucleotide sequence ID" value="NZ_BPTS01000002.1"/>
</dbReference>
<keyword evidence="4" id="KW-0378">Hydrolase</keyword>
<dbReference type="HOGENOM" id="CLU_040268_0_0_10"/>
<keyword evidence="3 6" id="KW-0732">Signal</keyword>